<keyword evidence="7" id="KW-0675">Receptor</keyword>
<dbReference type="PANTHER" id="PTHR24230:SF154">
    <property type="entry name" value="G-PROTEIN COUPLED RECEPTORS FAMILY 1 PROFILE DOMAIN-CONTAINING PROTEIN"/>
    <property type="match status" value="1"/>
</dbReference>
<comment type="caution">
    <text evidence="11">The sequence shown here is derived from an EMBL/GenBank/DDBJ whole genome shotgun (WGS) entry which is preliminary data.</text>
</comment>
<sequence>LLKLHLAVSDVMILLLKALPDMLWILTYEWKGTDAMCKTFKFLSIASFYLSSNIVVCIAIDRLRNVLGAKRIRPDTGVRHLLMRSKVAWLFALVWSFPQLVVFQTIDVLQNPAAPWIQCTDVWSIHR</sequence>
<evidence type="ECO:0000256" key="7">
    <source>
        <dbReference type="ARBA" id="ARBA00023170"/>
    </source>
</evidence>
<dbReference type="InterPro" id="IPR000276">
    <property type="entry name" value="GPCR_Rhodpsn"/>
</dbReference>
<feature type="transmembrane region" description="Helical" evidence="9">
    <location>
        <begin position="42"/>
        <end position="63"/>
    </location>
</feature>
<dbReference type="InterPro" id="IPR017452">
    <property type="entry name" value="GPCR_Rhodpsn_7TM"/>
</dbReference>
<feature type="non-terminal residue" evidence="11">
    <location>
        <position position="1"/>
    </location>
</feature>
<evidence type="ECO:0000256" key="3">
    <source>
        <dbReference type="ARBA" id="ARBA00022692"/>
    </source>
</evidence>
<dbReference type="GO" id="GO:0007218">
    <property type="term" value="P:neuropeptide signaling pathway"/>
    <property type="evidence" value="ECO:0007669"/>
    <property type="project" value="TreeGrafter"/>
</dbReference>
<keyword evidence="3 9" id="KW-0812">Transmembrane</keyword>
<organism evidence="11 12">
    <name type="scientific">Pristionchus mayeri</name>
    <dbReference type="NCBI Taxonomy" id="1317129"/>
    <lineage>
        <taxon>Eukaryota</taxon>
        <taxon>Metazoa</taxon>
        <taxon>Ecdysozoa</taxon>
        <taxon>Nematoda</taxon>
        <taxon>Chromadorea</taxon>
        <taxon>Rhabditida</taxon>
        <taxon>Rhabditina</taxon>
        <taxon>Diplogasteromorpha</taxon>
        <taxon>Diplogasteroidea</taxon>
        <taxon>Neodiplogasteridae</taxon>
        <taxon>Pristionchus</taxon>
    </lineage>
</organism>
<feature type="transmembrane region" description="Helical" evidence="9">
    <location>
        <begin position="12"/>
        <end position="30"/>
    </location>
</feature>
<evidence type="ECO:0000256" key="4">
    <source>
        <dbReference type="ARBA" id="ARBA00022989"/>
    </source>
</evidence>
<gene>
    <name evidence="11" type="ORF">PMAYCL1PPCAC_14780</name>
</gene>
<dbReference type="GO" id="GO:0005886">
    <property type="term" value="C:plasma membrane"/>
    <property type="evidence" value="ECO:0007669"/>
    <property type="project" value="UniProtKB-SubCell"/>
</dbReference>
<keyword evidence="12" id="KW-1185">Reference proteome</keyword>
<comment type="subcellular location">
    <subcellularLocation>
        <location evidence="1">Cell membrane</location>
        <topology evidence="1">Multi-pass membrane protein</topology>
    </subcellularLocation>
</comment>
<evidence type="ECO:0000313" key="12">
    <source>
        <dbReference type="Proteomes" id="UP001328107"/>
    </source>
</evidence>
<proteinExistence type="predicted"/>
<reference evidence="12" key="1">
    <citation type="submission" date="2022-10" db="EMBL/GenBank/DDBJ databases">
        <title>Genome assembly of Pristionchus species.</title>
        <authorList>
            <person name="Yoshida K."/>
            <person name="Sommer R.J."/>
        </authorList>
    </citation>
    <scope>NUCLEOTIDE SEQUENCE [LARGE SCALE GENOMIC DNA]</scope>
    <source>
        <strain evidence="12">RS5460</strain>
    </source>
</reference>
<dbReference type="Gene3D" id="1.20.1070.10">
    <property type="entry name" value="Rhodopsin 7-helix transmembrane proteins"/>
    <property type="match status" value="1"/>
</dbReference>
<evidence type="ECO:0000256" key="6">
    <source>
        <dbReference type="ARBA" id="ARBA00023136"/>
    </source>
</evidence>
<accession>A0AAN5CHN2</accession>
<evidence type="ECO:0000259" key="10">
    <source>
        <dbReference type="PROSITE" id="PS50262"/>
    </source>
</evidence>
<evidence type="ECO:0000313" key="11">
    <source>
        <dbReference type="EMBL" id="GMR44585.1"/>
    </source>
</evidence>
<evidence type="ECO:0000256" key="5">
    <source>
        <dbReference type="ARBA" id="ARBA00023040"/>
    </source>
</evidence>
<dbReference type="AlphaFoldDB" id="A0AAN5CHN2"/>
<feature type="domain" description="G-protein coupled receptors family 1 profile" evidence="10">
    <location>
        <begin position="1"/>
        <end position="127"/>
    </location>
</feature>
<evidence type="ECO:0000256" key="2">
    <source>
        <dbReference type="ARBA" id="ARBA00022475"/>
    </source>
</evidence>
<feature type="transmembrane region" description="Helical" evidence="9">
    <location>
        <begin position="87"/>
        <end position="106"/>
    </location>
</feature>
<dbReference type="GO" id="GO:0008528">
    <property type="term" value="F:G protein-coupled peptide receptor activity"/>
    <property type="evidence" value="ECO:0007669"/>
    <property type="project" value="TreeGrafter"/>
</dbReference>
<dbReference type="EMBL" id="BTRK01000004">
    <property type="protein sequence ID" value="GMR44585.1"/>
    <property type="molecule type" value="Genomic_DNA"/>
</dbReference>
<feature type="non-terminal residue" evidence="11">
    <location>
        <position position="127"/>
    </location>
</feature>
<evidence type="ECO:0000256" key="9">
    <source>
        <dbReference type="SAM" id="Phobius"/>
    </source>
</evidence>
<keyword evidence="2" id="KW-1003">Cell membrane</keyword>
<dbReference type="SUPFAM" id="SSF81321">
    <property type="entry name" value="Family A G protein-coupled receptor-like"/>
    <property type="match status" value="1"/>
</dbReference>
<evidence type="ECO:0000256" key="1">
    <source>
        <dbReference type="ARBA" id="ARBA00004651"/>
    </source>
</evidence>
<dbReference type="PANTHER" id="PTHR24230">
    <property type="entry name" value="G-PROTEIN COUPLED RECEPTOR"/>
    <property type="match status" value="1"/>
</dbReference>
<protein>
    <recommendedName>
        <fullName evidence="10">G-protein coupled receptors family 1 profile domain-containing protein</fullName>
    </recommendedName>
</protein>
<keyword evidence="4 9" id="KW-1133">Transmembrane helix</keyword>
<dbReference type="PROSITE" id="PS50262">
    <property type="entry name" value="G_PROTEIN_RECEP_F1_2"/>
    <property type="match status" value="1"/>
</dbReference>
<name>A0AAN5CHN2_9BILA</name>
<evidence type="ECO:0000256" key="8">
    <source>
        <dbReference type="ARBA" id="ARBA00023224"/>
    </source>
</evidence>
<keyword evidence="5" id="KW-0297">G-protein coupled receptor</keyword>
<keyword evidence="6 9" id="KW-0472">Membrane</keyword>
<dbReference type="Proteomes" id="UP001328107">
    <property type="component" value="Unassembled WGS sequence"/>
</dbReference>
<dbReference type="Pfam" id="PF00001">
    <property type="entry name" value="7tm_1"/>
    <property type="match status" value="1"/>
</dbReference>
<keyword evidence="8" id="KW-0807">Transducer</keyword>